<dbReference type="NCBIfam" id="NF047475">
    <property type="entry name" value="GDSL_LA_2490"/>
    <property type="match status" value="1"/>
</dbReference>
<dbReference type="InterPro" id="IPR036514">
    <property type="entry name" value="SGNH_hydro_sf"/>
</dbReference>
<gene>
    <name evidence="1" type="ORF">CH371_09080</name>
</gene>
<name>A0A2M9ZDJ9_9LEPT</name>
<evidence type="ECO:0000313" key="1">
    <source>
        <dbReference type="EMBL" id="PJZ66407.1"/>
    </source>
</evidence>
<dbReference type="RefSeq" id="WP_100758604.1">
    <property type="nucleotide sequence ID" value="NZ_NPDT01000002.1"/>
</dbReference>
<comment type="caution">
    <text evidence="1">The sequence shown here is derived from an EMBL/GenBank/DDBJ whole genome shotgun (WGS) entry which is preliminary data.</text>
</comment>
<protein>
    <submittedName>
        <fullName evidence="1">Lipase</fullName>
    </submittedName>
</protein>
<accession>A0A2M9ZDJ9</accession>
<dbReference type="SUPFAM" id="SSF52266">
    <property type="entry name" value="SGNH hydrolase"/>
    <property type="match status" value="1"/>
</dbReference>
<dbReference type="Gene3D" id="3.40.50.1110">
    <property type="entry name" value="SGNH hydrolase"/>
    <property type="match status" value="1"/>
</dbReference>
<dbReference type="AlphaFoldDB" id="A0A2M9ZDJ9"/>
<dbReference type="Proteomes" id="UP000231912">
    <property type="component" value="Unassembled WGS sequence"/>
</dbReference>
<dbReference type="GO" id="GO:0016788">
    <property type="term" value="F:hydrolase activity, acting on ester bonds"/>
    <property type="evidence" value="ECO:0007669"/>
    <property type="project" value="UniProtKB-ARBA"/>
</dbReference>
<reference evidence="1 2" key="1">
    <citation type="submission" date="2017-07" db="EMBL/GenBank/DDBJ databases">
        <title>Leptospira spp. isolated from tropical soils.</title>
        <authorList>
            <person name="Thibeaux R."/>
            <person name="Iraola G."/>
            <person name="Ferres I."/>
            <person name="Bierque E."/>
            <person name="Girault D."/>
            <person name="Soupe-Gilbert M.-E."/>
            <person name="Picardeau M."/>
            <person name="Goarant C."/>
        </authorList>
    </citation>
    <scope>NUCLEOTIDE SEQUENCE [LARGE SCALE GENOMIC DNA]</scope>
    <source>
        <strain evidence="1 2">FH2-C-A2</strain>
    </source>
</reference>
<evidence type="ECO:0000313" key="2">
    <source>
        <dbReference type="Proteomes" id="UP000231912"/>
    </source>
</evidence>
<proteinExistence type="predicted"/>
<organism evidence="1 2">
    <name type="scientific">Leptospira wolffii</name>
    <dbReference type="NCBI Taxonomy" id="409998"/>
    <lineage>
        <taxon>Bacteria</taxon>
        <taxon>Pseudomonadati</taxon>
        <taxon>Spirochaetota</taxon>
        <taxon>Spirochaetia</taxon>
        <taxon>Leptospirales</taxon>
        <taxon>Leptospiraceae</taxon>
        <taxon>Leptospira</taxon>
    </lineage>
</organism>
<sequence>MDLVKKAGLGILFLGLVFLGTELGLHLLRSPSLQYYRDLKVLHTFHPEYYVALEPNESIYVRHFAGKWEGQFTVNSMGLRGTEDPIQGKPKLLCLGDSLVMGFGVADSDTFCQLLDGIELSGGKRQALNLGVDAYGSRGSYYRLKDIAPRLDNVKEVLFFISPNDFDMPEVLAAKGILPDDQMDALREKDPNYARNFKFQFYLTRISYTLQALKLAWEQIQVTYAFTRLTVKQELISAGLYPRSWMEKDLSEGKIPAESALEGSITAYLKSSFYRPVKKPDCGEKPVLSEIRGMCPEPIPAHVQCTDSMPSMDSLQPLPELTQTYYQKMIDLSKERGFRLIPVILPIQIEEIFCFNNGKYHPLENYAWRASTFFEKRGVRVLRFKKETASMCGTDPSGKSFGVLDHYIPEDGHFTKKGNAWAAKAVRNRLKEPDLAL</sequence>
<dbReference type="EMBL" id="NPDT01000002">
    <property type="protein sequence ID" value="PJZ66407.1"/>
    <property type="molecule type" value="Genomic_DNA"/>
</dbReference>